<feature type="region of interest" description="Disordered" evidence="1">
    <location>
        <begin position="57"/>
        <end position="84"/>
    </location>
</feature>
<feature type="compositionally biased region" description="Polar residues" evidence="1">
    <location>
        <begin position="73"/>
        <end position="84"/>
    </location>
</feature>
<evidence type="ECO:0000313" key="3">
    <source>
        <dbReference type="WBParaSite" id="nRc.2.0.1.t02974-RA"/>
    </source>
</evidence>
<dbReference type="Proteomes" id="UP000887565">
    <property type="component" value="Unplaced"/>
</dbReference>
<dbReference type="AlphaFoldDB" id="A0A915HMR5"/>
<sequence>MINFCGNATNTLSGMITIATQHPKILEVYKAEIEEMRVEKRELSKLNVPKIENIARPTSSNAQSLKSNKLKNAISNRKSQLNFQ</sequence>
<organism evidence="2 3">
    <name type="scientific">Romanomermis culicivorax</name>
    <name type="common">Nematode worm</name>
    <dbReference type="NCBI Taxonomy" id="13658"/>
    <lineage>
        <taxon>Eukaryota</taxon>
        <taxon>Metazoa</taxon>
        <taxon>Ecdysozoa</taxon>
        <taxon>Nematoda</taxon>
        <taxon>Enoplea</taxon>
        <taxon>Dorylaimia</taxon>
        <taxon>Mermithida</taxon>
        <taxon>Mermithoidea</taxon>
        <taxon>Mermithidae</taxon>
        <taxon>Romanomermis</taxon>
    </lineage>
</organism>
<protein>
    <submittedName>
        <fullName evidence="3">Uncharacterized protein</fullName>
    </submittedName>
</protein>
<dbReference type="WBParaSite" id="nRc.2.0.1.t02974-RA">
    <property type="protein sequence ID" value="nRc.2.0.1.t02974-RA"/>
    <property type="gene ID" value="nRc.2.0.1.g02974"/>
</dbReference>
<keyword evidence="2" id="KW-1185">Reference proteome</keyword>
<proteinExistence type="predicted"/>
<feature type="compositionally biased region" description="Polar residues" evidence="1">
    <location>
        <begin position="57"/>
        <end position="67"/>
    </location>
</feature>
<reference evidence="3" key="1">
    <citation type="submission" date="2022-11" db="UniProtKB">
        <authorList>
            <consortium name="WormBaseParasite"/>
        </authorList>
    </citation>
    <scope>IDENTIFICATION</scope>
</reference>
<evidence type="ECO:0000313" key="2">
    <source>
        <dbReference type="Proteomes" id="UP000887565"/>
    </source>
</evidence>
<evidence type="ECO:0000256" key="1">
    <source>
        <dbReference type="SAM" id="MobiDB-lite"/>
    </source>
</evidence>
<name>A0A915HMR5_ROMCU</name>
<accession>A0A915HMR5</accession>